<evidence type="ECO:0000313" key="1">
    <source>
        <dbReference type="EMBL" id="KAH3883182.1"/>
    </source>
</evidence>
<accession>A0A9D4MXX1</accession>
<reference evidence="1" key="1">
    <citation type="journal article" date="2019" name="bioRxiv">
        <title>The Genome of the Zebra Mussel, Dreissena polymorpha: A Resource for Invasive Species Research.</title>
        <authorList>
            <person name="McCartney M.A."/>
            <person name="Auch B."/>
            <person name="Kono T."/>
            <person name="Mallez S."/>
            <person name="Zhang Y."/>
            <person name="Obille A."/>
            <person name="Becker A."/>
            <person name="Abrahante J.E."/>
            <person name="Garbe J."/>
            <person name="Badalamenti J.P."/>
            <person name="Herman A."/>
            <person name="Mangelson H."/>
            <person name="Liachko I."/>
            <person name="Sullivan S."/>
            <person name="Sone E.D."/>
            <person name="Koren S."/>
            <person name="Silverstein K.A.T."/>
            <person name="Beckman K.B."/>
            <person name="Gohl D.M."/>
        </authorList>
    </citation>
    <scope>NUCLEOTIDE SEQUENCE</scope>
    <source>
        <strain evidence="1">Duluth1</strain>
        <tissue evidence="1">Whole animal</tissue>
    </source>
</reference>
<name>A0A9D4MXX1_DREPO</name>
<dbReference type="AlphaFoldDB" id="A0A9D4MXX1"/>
<comment type="caution">
    <text evidence="1">The sequence shown here is derived from an EMBL/GenBank/DDBJ whole genome shotgun (WGS) entry which is preliminary data.</text>
</comment>
<protein>
    <submittedName>
        <fullName evidence="1">Uncharacterized protein</fullName>
    </submittedName>
</protein>
<sequence length="59" mass="6332">MSRSRTPGWIHRNGLVEHVLIGEADGAVCPQLSCHRCDCQGDSYSDLSGTGTIIGQRCS</sequence>
<proteinExistence type="predicted"/>
<dbReference type="EMBL" id="JAIWYP010000001">
    <property type="protein sequence ID" value="KAH3883182.1"/>
    <property type="molecule type" value="Genomic_DNA"/>
</dbReference>
<organism evidence="1 2">
    <name type="scientific">Dreissena polymorpha</name>
    <name type="common">Zebra mussel</name>
    <name type="synonym">Mytilus polymorpha</name>
    <dbReference type="NCBI Taxonomy" id="45954"/>
    <lineage>
        <taxon>Eukaryota</taxon>
        <taxon>Metazoa</taxon>
        <taxon>Spiralia</taxon>
        <taxon>Lophotrochozoa</taxon>
        <taxon>Mollusca</taxon>
        <taxon>Bivalvia</taxon>
        <taxon>Autobranchia</taxon>
        <taxon>Heteroconchia</taxon>
        <taxon>Euheterodonta</taxon>
        <taxon>Imparidentia</taxon>
        <taxon>Neoheterodontei</taxon>
        <taxon>Myida</taxon>
        <taxon>Dreissenoidea</taxon>
        <taxon>Dreissenidae</taxon>
        <taxon>Dreissena</taxon>
    </lineage>
</organism>
<gene>
    <name evidence="1" type="ORF">DPMN_007135</name>
</gene>
<keyword evidence="2" id="KW-1185">Reference proteome</keyword>
<reference evidence="1" key="2">
    <citation type="submission" date="2020-11" db="EMBL/GenBank/DDBJ databases">
        <authorList>
            <person name="McCartney M.A."/>
            <person name="Auch B."/>
            <person name="Kono T."/>
            <person name="Mallez S."/>
            <person name="Becker A."/>
            <person name="Gohl D.M."/>
            <person name="Silverstein K.A.T."/>
            <person name="Koren S."/>
            <person name="Bechman K.B."/>
            <person name="Herman A."/>
            <person name="Abrahante J.E."/>
            <person name="Garbe J."/>
        </authorList>
    </citation>
    <scope>NUCLEOTIDE SEQUENCE</scope>
    <source>
        <strain evidence="1">Duluth1</strain>
        <tissue evidence="1">Whole animal</tissue>
    </source>
</reference>
<dbReference type="Proteomes" id="UP000828390">
    <property type="component" value="Unassembled WGS sequence"/>
</dbReference>
<evidence type="ECO:0000313" key="2">
    <source>
        <dbReference type="Proteomes" id="UP000828390"/>
    </source>
</evidence>